<evidence type="ECO:0000259" key="5">
    <source>
        <dbReference type="Pfam" id="PF00890"/>
    </source>
</evidence>
<keyword evidence="4" id="KW-0560">Oxidoreductase</keyword>
<dbReference type="EMBL" id="JAUHJR010000003">
    <property type="protein sequence ID" value="MDN4161775.1"/>
    <property type="molecule type" value="Genomic_DNA"/>
</dbReference>
<gene>
    <name evidence="6" type="ORF">QWY29_10470</name>
</gene>
<keyword evidence="7" id="KW-1185">Reference proteome</keyword>
<evidence type="ECO:0000313" key="7">
    <source>
        <dbReference type="Proteomes" id="UP001168537"/>
    </source>
</evidence>
<proteinExistence type="predicted"/>
<dbReference type="SUPFAM" id="SSF51905">
    <property type="entry name" value="FAD/NAD(P)-binding domain"/>
    <property type="match status" value="1"/>
</dbReference>
<comment type="caution">
    <text evidence="6">The sequence shown here is derived from an EMBL/GenBank/DDBJ whole genome shotgun (WGS) entry which is preliminary data.</text>
</comment>
<evidence type="ECO:0000256" key="3">
    <source>
        <dbReference type="ARBA" id="ARBA00022827"/>
    </source>
</evidence>
<protein>
    <submittedName>
        <fullName evidence="6">FAD-binding protein</fullName>
    </submittedName>
</protein>
<dbReference type="Proteomes" id="UP001168537">
    <property type="component" value="Unassembled WGS sequence"/>
</dbReference>
<dbReference type="Gene3D" id="3.90.700.10">
    <property type="entry name" value="Succinate dehydrogenase/fumarate reductase flavoprotein, catalytic domain"/>
    <property type="match status" value="1"/>
</dbReference>
<dbReference type="SUPFAM" id="SSF56425">
    <property type="entry name" value="Succinate dehydrogenase/fumarate reductase flavoprotein, catalytic domain"/>
    <property type="match status" value="1"/>
</dbReference>
<organism evidence="6 7">
    <name type="scientific">Nocardioides abyssi</name>
    <dbReference type="NCBI Taxonomy" id="3058370"/>
    <lineage>
        <taxon>Bacteria</taxon>
        <taxon>Bacillati</taxon>
        <taxon>Actinomycetota</taxon>
        <taxon>Actinomycetes</taxon>
        <taxon>Propionibacteriales</taxon>
        <taxon>Nocardioidaceae</taxon>
        <taxon>Nocardioides</taxon>
    </lineage>
</organism>
<evidence type="ECO:0000256" key="2">
    <source>
        <dbReference type="ARBA" id="ARBA00022630"/>
    </source>
</evidence>
<evidence type="ECO:0000313" key="6">
    <source>
        <dbReference type="EMBL" id="MDN4161775.1"/>
    </source>
</evidence>
<evidence type="ECO:0000256" key="1">
    <source>
        <dbReference type="ARBA" id="ARBA00001974"/>
    </source>
</evidence>
<reference evidence="6" key="1">
    <citation type="submission" date="2023-06" db="EMBL/GenBank/DDBJ databases">
        <title>Draft genome sequence of Nocardioides sp. SOB72.</title>
        <authorList>
            <person name="Zhang G."/>
        </authorList>
    </citation>
    <scope>NUCLEOTIDE SEQUENCE</scope>
    <source>
        <strain evidence="6">SOB72</strain>
    </source>
</reference>
<feature type="domain" description="FAD-dependent oxidoreductase 2 FAD-binding" evidence="5">
    <location>
        <begin position="13"/>
        <end position="418"/>
    </location>
</feature>
<dbReference type="InterPro" id="IPR036188">
    <property type="entry name" value="FAD/NAD-bd_sf"/>
</dbReference>
<dbReference type="Pfam" id="PF00890">
    <property type="entry name" value="FAD_binding_2"/>
    <property type="match status" value="1"/>
</dbReference>
<name>A0ABT8EUC5_9ACTN</name>
<dbReference type="PANTHER" id="PTHR43400:SF10">
    <property type="entry name" value="3-OXOSTEROID 1-DEHYDROGENASE"/>
    <property type="match status" value="1"/>
</dbReference>
<dbReference type="InterPro" id="IPR050315">
    <property type="entry name" value="FAD-oxidoreductase_2"/>
</dbReference>
<sequence length="463" mass="47258">MTGSTLTWDVEVDVAVAGGGACGVMTALRAARDPDLVVAVFERSTREGCNGAISSGSLAAGGTRFQREAGIEDSPERHAADILAASGDHEWAPVVHALCAVAPGLVEWVADELGYPVEIGADMPRAGMSVPRLHTDVGRQGGARLMAHLGAALERLPNVALVDEAPVLDLVVEDGAVTGLVVEQNGVRQRVRARSVVLATDGFAASPELMAQHCGDLGSPFYGGVSTATGSAVPWLAGLGATFRNMGACLRSGLVVVDHGTRVSPALPFNGAVLVGTDGRRFVDEEAHGYSSMAGVLRRQPGERAAMVWDAETMAATRHSEMMRDCLAAGAVQDLPDLPALARALGTTLDAAAAALAPLPGRRPLVAPYHLAWVTHGVLATQGGVVVDTTGRVLGPDGEPVPGLYAGGGTACGLAGPSSDGYSSGNGLLSAFGFGWIIGDHLASGTRVGSQASAEREHVPPSG</sequence>
<dbReference type="Gene3D" id="3.50.50.60">
    <property type="entry name" value="FAD/NAD(P)-binding domain"/>
    <property type="match status" value="1"/>
</dbReference>
<dbReference type="InterPro" id="IPR027477">
    <property type="entry name" value="Succ_DH/fumarate_Rdtase_cat_sf"/>
</dbReference>
<keyword evidence="3" id="KW-0274">FAD</keyword>
<dbReference type="RefSeq" id="WP_300960686.1">
    <property type="nucleotide sequence ID" value="NZ_JAUHJR010000003.1"/>
</dbReference>
<dbReference type="InterPro" id="IPR003953">
    <property type="entry name" value="FAD-dep_OxRdtase_2_FAD-bd"/>
</dbReference>
<keyword evidence="2" id="KW-0285">Flavoprotein</keyword>
<comment type="cofactor">
    <cofactor evidence="1">
        <name>FAD</name>
        <dbReference type="ChEBI" id="CHEBI:57692"/>
    </cofactor>
</comment>
<accession>A0ABT8EUC5</accession>
<evidence type="ECO:0000256" key="4">
    <source>
        <dbReference type="ARBA" id="ARBA00023002"/>
    </source>
</evidence>
<dbReference type="PANTHER" id="PTHR43400">
    <property type="entry name" value="FUMARATE REDUCTASE"/>
    <property type="match status" value="1"/>
</dbReference>